<reference evidence="2" key="1">
    <citation type="journal article" date="2024" name="Front. Bioeng. Biotechnol.">
        <title>Genome-scale model development and genomic sequencing of the oleaginous clade Lipomyces.</title>
        <authorList>
            <person name="Czajka J.J."/>
            <person name="Han Y."/>
            <person name="Kim J."/>
            <person name="Mondo S.J."/>
            <person name="Hofstad B.A."/>
            <person name="Robles A."/>
            <person name="Haridas S."/>
            <person name="Riley R."/>
            <person name="LaButti K."/>
            <person name="Pangilinan J."/>
            <person name="Andreopoulos W."/>
            <person name="Lipzen A."/>
            <person name="Yan J."/>
            <person name="Wang M."/>
            <person name="Ng V."/>
            <person name="Grigoriev I.V."/>
            <person name="Spatafora J.W."/>
            <person name="Magnuson J.K."/>
            <person name="Baker S.E."/>
            <person name="Pomraning K.R."/>
        </authorList>
    </citation>
    <scope>NUCLEOTIDE SEQUENCE [LARGE SCALE GENOMIC DNA]</scope>
    <source>
        <strain evidence="2">CBS 7786</strain>
    </source>
</reference>
<sequence length="376" mass="40522">MERTEHYSSRRFDVGLLIGDPFALATISVATIGWFIALAASIASDVEGPYPQFSWWGIAYQFLVICGVVYVMAANAIEAYGVAIVGFTAAALVYTTNSTNNLVYTGRAADGAAAAGNILLSIINVLWIFYFGTTPDAAPHAFVDSYALHRQAQYNNDQPTRKYPGGGPQPSPAHSRAFPPMQQAAMATSRSQSQSQQGFYENGPPTGSTRPHQQQMFTSAQLNGFETTSSQNGGGGPGSMVTRRPSAPAQGYTLSLHNGSGLVLPPTGSVTNLNSGHGTMLNGAQDELQQSQQQQQQQQTGDRSTMMEPLDMPTEYPLRARAIYSYDANPEDANEISFVKGEILEVSDVSGRWWQARRANGEVGICPSNYVQLLDT</sequence>
<protein>
    <submittedName>
        <fullName evidence="1">Uncharacterized protein</fullName>
    </submittedName>
</protein>
<comment type="caution">
    <text evidence="1">The sequence shown here is derived from an EMBL/GenBank/DDBJ whole genome shotgun (WGS) entry which is preliminary data.</text>
</comment>
<evidence type="ECO:0000313" key="2">
    <source>
        <dbReference type="Proteomes" id="UP001433508"/>
    </source>
</evidence>
<name>A0ACC3T5Y8_LIPKO</name>
<proteinExistence type="predicted"/>
<gene>
    <name evidence="1" type="ORF">V1525DRAFT_117906</name>
</gene>
<dbReference type="Proteomes" id="UP001433508">
    <property type="component" value="Unassembled WGS sequence"/>
</dbReference>
<organism evidence="1 2">
    <name type="scientific">Lipomyces kononenkoae</name>
    <name type="common">Yeast</name>
    <dbReference type="NCBI Taxonomy" id="34357"/>
    <lineage>
        <taxon>Eukaryota</taxon>
        <taxon>Fungi</taxon>
        <taxon>Dikarya</taxon>
        <taxon>Ascomycota</taxon>
        <taxon>Saccharomycotina</taxon>
        <taxon>Lipomycetes</taxon>
        <taxon>Lipomycetales</taxon>
        <taxon>Lipomycetaceae</taxon>
        <taxon>Lipomyces</taxon>
    </lineage>
</organism>
<dbReference type="EMBL" id="MU971358">
    <property type="protein sequence ID" value="KAK9238282.1"/>
    <property type="molecule type" value="Genomic_DNA"/>
</dbReference>
<accession>A0ACC3T5Y8</accession>
<keyword evidence="2" id="KW-1185">Reference proteome</keyword>
<evidence type="ECO:0000313" key="1">
    <source>
        <dbReference type="EMBL" id="KAK9238282.1"/>
    </source>
</evidence>